<keyword evidence="5 6" id="KW-0378">Hydrolase</keyword>
<dbReference type="EC" id="3.6.1.7" evidence="2 5"/>
<accession>A0ABT0XFP8</accession>
<comment type="caution">
    <text evidence="9">The sequence shown here is derived from an EMBL/GenBank/DDBJ whole genome shotgun (WGS) entry which is preliminary data.</text>
</comment>
<dbReference type="PRINTS" id="PR00112">
    <property type="entry name" value="ACYLPHPHTASE"/>
</dbReference>
<dbReference type="PANTHER" id="PTHR47268">
    <property type="entry name" value="ACYLPHOSPHATASE"/>
    <property type="match status" value="1"/>
</dbReference>
<dbReference type="InterPro" id="IPR020456">
    <property type="entry name" value="Acylphosphatase"/>
</dbReference>
<dbReference type="EMBL" id="JAMQJY010000001">
    <property type="protein sequence ID" value="MCM2674610.1"/>
    <property type="molecule type" value="Genomic_DNA"/>
</dbReference>
<proteinExistence type="inferred from homology"/>
<reference evidence="9" key="1">
    <citation type="submission" date="2022-06" db="EMBL/GenBank/DDBJ databases">
        <title>Alkalicoccobacillus porphyridii sp. nov., isolated from a marine red alga, Porphyridium purpureum and reclassification of Shouchella plakortidis and Shouchella gibsonii as Alkalicoccobacillus plakortidis comb. nov. and Alkalicoccobacillus gibsonii comb. nov.</title>
        <authorList>
            <person name="Kim K.H."/>
            <person name="Lee J.K."/>
            <person name="Han D.M."/>
            <person name="Baek J.H."/>
            <person name="Jeon C.O."/>
        </authorList>
    </citation>
    <scope>NUCLEOTIDE SEQUENCE</scope>
    <source>
        <strain evidence="9">DSM 19153</strain>
    </source>
</reference>
<sequence>MIKRHHLIVEGRVQGVGFRYFTQELAQQFGLVGWVRNLPDGTVEVEAEGEDQLFEPFLHALKTKNRFAKVNNIQRRLKEETISERSFDIKH</sequence>
<evidence type="ECO:0000256" key="1">
    <source>
        <dbReference type="ARBA" id="ARBA00005614"/>
    </source>
</evidence>
<evidence type="ECO:0000313" key="10">
    <source>
        <dbReference type="Proteomes" id="UP001203665"/>
    </source>
</evidence>
<comment type="similarity">
    <text evidence="1 7">Belongs to the acylphosphatase family.</text>
</comment>
<evidence type="ECO:0000256" key="6">
    <source>
        <dbReference type="RuleBase" id="RU000553"/>
    </source>
</evidence>
<dbReference type="InterPro" id="IPR001792">
    <property type="entry name" value="Acylphosphatase-like_dom"/>
</dbReference>
<dbReference type="PROSITE" id="PS00150">
    <property type="entry name" value="ACYLPHOSPHATASE_1"/>
    <property type="match status" value="1"/>
</dbReference>
<dbReference type="SUPFAM" id="SSF54975">
    <property type="entry name" value="Acylphosphatase/BLUF domain-like"/>
    <property type="match status" value="1"/>
</dbReference>
<gene>
    <name evidence="9" type="ORF">NDM98_03195</name>
</gene>
<dbReference type="PANTHER" id="PTHR47268:SF4">
    <property type="entry name" value="ACYLPHOSPHATASE"/>
    <property type="match status" value="1"/>
</dbReference>
<protein>
    <recommendedName>
        <fullName evidence="3 5">Acylphosphatase</fullName>
        <ecNumber evidence="2 5">3.6.1.7</ecNumber>
    </recommendedName>
</protein>
<dbReference type="Gene3D" id="3.30.70.100">
    <property type="match status" value="1"/>
</dbReference>
<feature type="domain" description="Acylphosphatase-like" evidence="8">
    <location>
        <begin position="4"/>
        <end position="91"/>
    </location>
</feature>
<feature type="active site" evidence="5">
    <location>
        <position position="37"/>
    </location>
</feature>
<feature type="active site" evidence="5">
    <location>
        <position position="19"/>
    </location>
</feature>
<dbReference type="PROSITE" id="PS51160">
    <property type="entry name" value="ACYLPHOSPHATASE_3"/>
    <property type="match status" value="1"/>
</dbReference>
<keyword evidence="10" id="KW-1185">Reference proteome</keyword>
<dbReference type="Pfam" id="PF00708">
    <property type="entry name" value="Acylphosphatase"/>
    <property type="match status" value="1"/>
</dbReference>
<evidence type="ECO:0000256" key="7">
    <source>
        <dbReference type="RuleBase" id="RU004168"/>
    </source>
</evidence>
<comment type="catalytic activity">
    <reaction evidence="4 5 6">
        <text>an acyl phosphate + H2O = a carboxylate + phosphate + H(+)</text>
        <dbReference type="Rhea" id="RHEA:14965"/>
        <dbReference type="ChEBI" id="CHEBI:15377"/>
        <dbReference type="ChEBI" id="CHEBI:15378"/>
        <dbReference type="ChEBI" id="CHEBI:29067"/>
        <dbReference type="ChEBI" id="CHEBI:43474"/>
        <dbReference type="ChEBI" id="CHEBI:59918"/>
        <dbReference type="EC" id="3.6.1.7"/>
    </reaction>
</comment>
<evidence type="ECO:0000259" key="8">
    <source>
        <dbReference type="PROSITE" id="PS51160"/>
    </source>
</evidence>
<dbReference type="InterPro" id="IPR036046">
    <property type="entry name" value="Acylphosphatase-like_dom_sf"/>
</dbReference>
<evidence type="ECO:0000313" key="9">
    <source>
        <dbReference type="EMBL" id="MCM2674610.1"/>
    </source>
</evidence>
<dbReference type="RefSeq" id="WP_251604553.1">
    <property type="nucleotide sequence ID" value="NZ_JAMQJY010000001.1"/>
</dbReference>
<evidence type="ECO:0000256" key="2">
    <source>
        <dbReference type="ARBA" id="ARBA00012150"/>
    </source>
</evidence>
<dbReference type="Proteomes" id="UP001203665">
    <property type="component" value="Unassembled WGS sequence"/>
</dbReference>
<evidence type="ECO:0000256" key="3">
    <source>
        <dbReference type="ARBA" id="ARBA00015991"/>
    </source>
</evidence>
<evidence type="ECO:0000256" key="4">
    <source>
        <dbReference type="ARBA" id="ARBA00047645"/>
    </source>
</evidence>
<dbReference type="PROSITE" id="PS00151">
    <property type="entry name" value="ACYLPHOSPHATASE_2"/>
    <property type="match status" value="1"/>
</dbReference>
<dbReference type="InterPro" id="IPR017968">
    <property type="entry name" value="Acylphosphatase_CS"/>
</dbReference>
<name>A0ABT0XFP8_9BACI</name>
<evidence type="ECO:0000256" key="5">
    <source>
        <dbReference type="PROSITE-ProRule" id="PRU00520"/>
    </source>
</evidence>
<organism evidence="9 10">
    <name type="scientific">Alkalicoccobacillus plakortidis</name>
    <dbReference type="NCBI Taxonomy" id="444060"/>
    <lineage>
        <taxon>Bacteria</taxon>
        <taxon>Bacillati</taxon>
        <taxon>Bacillota</taxon>
        <taxon>Bacilli</taxon>
        <taxon>Bacillales</taxon>
        <taxon>Bacillaceae</taxon>
        <taxon>Alkalicoccobacillus</taxon>
    </lineage>
</organism>